<protein>
    <submittedName>
        <fullName evidence="1">Uncharacterized protein</fullName>
    </submittedName>
</protein>
<dbReference type="Proteomes" id="UP000253919">
    <property type="component" value="Unassembled WGS sequence"/>
</dbReference>
<organism evidence="1 2">
    <name type="scientific">Adhaeribacter pallidiroseus</name>
    <dbReference type="NCBI Taxonomy" id="2072847"/>
    <lineage>
        <taxon>Bacteria</taxon>
        <taxon>Pseudomonadati</taxon>
        <taxon>Bacteroidota</taxon>
        <taxon>Cytophagia</taxon>
        <taxon>Cytophagales</taxon>
        <taxon>Hymenobacteraceae</taxon>
        <taxon>Adhaeribacter</taxon>
    </lineage>
</organism>
<accession>A0A369QIS3</accession>
<evidence type="ECO:0000313" key="2">
    <source>
        <dbReference type="Proteomes" id="UP000253919"/>
    </source>
</evidence>
<gene>
    <name evidence="1" type="ORF">AHMF7616_02915</name>
</gene>
<sequence length="75" mass="8802">MQKIEVTGRIDNMGILRLDDPLKVKEKKVKVIIFLPEEEEDTLWLKSITHNAAFDFLHNESEDIYRLTDGQPFND</sequence>
<proteinExistence type="predicted"/>
<dbReference type="EMBL" id="QASA01000001">
    <property type="protein sequence ID" value="RDC64302.1"/>
    <property type="molecule type" value="Genomic_DNA"/>
</dbReference>
<name>A0A369QIS3_9BACT</name>
<dbReference type="AlphaFoldDB" id="A0A369QIS3"/>
<dbReference type="RefSeq" id="WP_115373478.1">
    <property type="nucleotide sequence ID" value="NZ_QASA01000001.1"/>
</dbReference>
<dbReference type="OrthoDB" id="894012at2"/>
<comment type="caution">
    <text evidence="1">The sequence shown here is derived from an EMBL/GenBank/DDBJ whole genome shotgun (WGS) entry which is preliminary data.</text>
</comment>
<reference evidence="1 2" key="1">
    <citation type="submission" date="2018-04" db="EMBL/GenBank/DDBJ databases">
        <title>Adhaeribacter sp. HMF7616 genome sequencing and assembly.</title>
        <authorList>
            <person name="Kang H."/>
            <person name="Kang J."/>
            <person name="Cha I."/>
            <person name="Kim H."/>
            <person name="Joh K."/>
        </authorList>
    </citation>
    <scope>NUCLEOTIDE SEQUENCE [LARGE SCALE GENOMIC DNA]</scope>
    <source>
        <strain evidence="1 2">HMF7616</strain>
    </source>
</reference>
<evidence type="ECO:0000313" key="1">
    <source>
        <dbReference type="EMBL" id="RDC64302.1"/>
    </source>
</evidence>
<keyword evidence="2" id="KW-1185">Reference proteome</keyword>